<dbReference type="AlphaFoldDB" id="A0A0C2J2L7"/>
<organism evidence="1 2">
    <name type="scientific">Thelohanellus kitauei</name>
    <name type="common">Myxosporean</name>
    <dbReference type="NCBI Taxonomy" id="669202"/>
    <lineage>
        <taxon>Eukaryota</taxon>
        <taxon>Metazoa</taxon>
        <taxon>Cnidaria</taxon>
        <taxon>Myxozoa</taxon>
        <taxon>Myxosporea</taxon>
        <taxon>Bivalvulida</taxon>
        <taxon>Platysporina</taxon>
        <taxon>Myxobolidae</taxon>
        <taxon>Thelohanellus</taxon>
    </lineage>
</organism>
<protein>
    <submittedName>
        <fullName evidence="1">Uncharacterized protein</fullName>
    </submittedName>
</protein>
<accession>A0A0C2J2L7</accession>
<gene>
    <name evidence="1" type="ORF">RF11_00511</name>
</gene>
<dbReference type="EMBL" id="JWZT01001390">
    <property type="protein sequence ID" value="KII72099.1"/>
    <property type="molecule type" value="Genomic_DNA"/>
</dbReference>
<reference evidence="1 2" key="1">
    <citation type="journal article" date="2014" name="Genome Biol. Evol.">
        <title>The genome of the myxosporean Thelohanellus kitauei shows adaptations to nutrient acquisition within its fish host.</title>
        <authorList>
            <person name="Yang Y."/>
            <person name="Xiong J."/>
            <person name="Zhou Z."/>
            <person name="Huo F."/>
            <person name="Miao W."/>
            <person name="Ran C."/>
            <person name="Liu Y."/>
            <person name="Zhang J."/>
            <person name="Feng J."/>
            <person name="Wang M."/>
            <person name="Wang M."/>
            <person name="Wang L."/>
            <person name="Yao B."/>
        </authorList>
    </citation>
    <scope>NUCLEOTIDE SEQUENCE [LARGE SCALE GENOMIC DNA]</scope>
    <source>
        <strain evidence="1">Wuqing</strain>
    </source>
</reference>
<name>A0A0C2J2L7_THEKT</name>
<proteinExistence type="predicted"/>
<evidence type="ECO:0000313" key="2">
    <source>
        <dbReference type="Proteomes" id="UP000031668"/>
    </source>
</evidence>
<dbReference type="OrthoDB" id="26387at2759"/>
<sequence>MEETLLQEIQTKINLIIAKAMIVTCDEGIADPCSIYDDRRFIDLVIQPLLELAFIEQGDDLNNQSYSANELLKYFIDLVCAGWKNTCSVCERDFSCTLCQELPKGQTTLTQSSNQAEEGDICNGSNWGPVKNVFEPVPSKNDMINDTKPIPYVFIKRLKIILRSLFGFLEIICCQDQGLEERVEKWIFMNASVENIYGSYDNEAHIQNLDIDGLLTKARKHCVVLFESRTEDPQNTEIVLLNSNIQLQDPSLFLNAESCGYLCIKLLDYKYEGYEICGKIESFIRTCLPDSGIFCRVIKTCTLFLIKLSCTFMRFIKVTCLATSELHDIVPEILFKETSLPDNLFFNKGLYMGLRQHGYKILLDTILSFDKGSKYIARYYLKIFHMLFITILDDNNIRNYIFDITSKFMESPTLVVYLIENGFCQCLWISFQPYSTGFV</sequence>
<keyword evidence="2" id="KW-1185">Reference proteome</keyword>
<evidence type="ECO:0000313" key="1">
    <source>
        <dbReference type="EMBL" id="KII72099.1"/>
    </source>
</evidence>
<comment type="caution">
    <text evidence="1">The sequence shown here is derived from an EMBL/GenBank/DDBJ whole genome shotgun (WGS) entry which is preliminary data.</text>
</comment>
<dbReference type="Proteomes" id="UP000031668">
    <property type="component" value="Unassembled WGS sequence"/>
</dbReference>